<keyword evidence="3" id="KW-1185">Reference proteome</keyword>
<protein>
    <submittedName>
        <fullName evidence="2">Uncharacterized protein</fullName>
    </submittedName>
</protein>
<comment type="caution">
    <text evidence="2">The sequence shown here is derived from an EMBL/GenBank/DDBJ whole genome shotgun (WGS) entry which is preliminary data.</text>
</comment>
<accession>A0AAW2BQ28</accession>
<evidence type="ECO:0000313" key="3">
    <source>
        <dbReference type="Proteomes" id="UP001459277"/>
    </source>
</evidence>
<organism evidence="2 3">
    <name type="scientific">Lithocarpus litseifolius</name>
    <dbReference type="NCBI Taxonomy" id="425828"/>
    <lineage>
        <taxon>Eukaryota</taxon>
        <taxon>Viridiplantae</taxon>
        <taxon>Streptophyta</taxon>
        <taxon>Embryophyta</taxon>
        <taxon>Tracheophyta</taxon>
        <taxon>Spermatophyta</taxon>
        <taxon>Magnoliopsida</taxon>
        <taxon>eudicotyledons</taxon>
        <taxon>Gunneridae</taxon>
        <taxon>Pentapetalae</taxon>
        <taxon>rosids</taxon>
        <taxon>fabids</taxon>
        <taxon>Fagales</taxon>
        <taxon>Fagaceae</taxon>
        <taxon>Lithocarpus</taxon>
    </lineage>
</organism>
<sequence length="126" mass="14426">MLHIGVDICCFYACKYLIKNPVGRCIFRSKSQRWQAVITCIAAVLCILFCRNARGEKRKKKKKKKRTNKCITLPFCLSSLPRQSGMLFPQSKKASFGKDSRNLNVFLMEQLLSCGLRNNLCQGLYP</sequence>
<gene>
    <name evidence="2" type="ORF">SO802_031980</name>
</gene>
<evidence type="ECO:0000256" key="1">
    <source>
        <dbReference type="SAM" id="Phobius"/>
    </source>
</evidence>
<dbReference type="AlphaFoldDB" id="A0AAW2BQ28"/>
<keyword evidence="1" id="KW-1133">Transmembrane helix</keyword>
<keyword evidence="1" id="KW-0472">Membrane</keyword>
<dbReference type="Proteomes" id="UP001459277">
    <property type="component" value="Unassembled WGS sequence"/>
</dbReference>
<name>A0AAW2BQ28_9ROSI</name>
<evidence type="ECO:0000313" key="2">
    <source>
        <dbReference type="EMBL" id="KAK9987029.1"/>
    </source>
</evidence>
<proteinExistence type="predicted"/>
<feature type="transmembrane region" description="Helical" evidence="1">
    <location>
        <begin position="34"/>
        <end position="53"/>
    </location>
</feature>
<keyword evidence="1" id="KW-0812">Transmembrane</keyword>
<reference evidence="2 3" key="1">
    <citation type="submission" date="2024-01" db="EMBL/GenBank/DDBJ databases">
        <title>A telomere-to-telomere, gap-free genome of sweet tea (Lithocarpus litseifolius).</title>
        <authorList>
            <person name="Zhou J."/>
        </authorList>
    </citation>
    <scope>NUCLEOTIDE SEQUENCE [LARGE SCALE GENOMIC DNA]</scope>
    <source>
        <strain evidence="2">Zhou-2022a</strain>
        <tissue evidence="2">Leaf</tissue>
    </source>
</reference>
<dbReference type="EMBL" id="JAZDWU010000011">
    <property type="protein sequence ID" value="KAK9987029.1"/>
    <property type="molecule type" value="Genomic_DNA"/>
</dbReference>